<dbReference type="GO" id="GO:0016020">
    <property type="term" value="C:membrane"/>
    <property type="evidence" value="ECO:0007669"/>
    <property type="project" value="InterPro"/>
</dbReference>
<feature type="transmembrane region" description="Helical" evidence="1">
    <location>
        <begin position="20"/>
        <end position="40"/>
    </location>
</feature>
<proteinExistence type="predicted"/>
<dbReference type="Proteomes" id="UP000249646">
    <property type="component" value="Unassembled WGS sequence"/>
</dbReference>
<sequence>MLLALYMIAASLQKYVFKGVFRITPTYALVVIFGLTLGPWKGALLGFISNTLENILLQGIGTWMLEYAIVPVVIALLTGLLMNTFSKNQNSTWFFGILFLLIVTGIFIGILIDNYNKLPVNEGAKSLKNKIPVSIVAGISAFGFSAIWIITITLLLIYSKTMQIKRKYSAFLFFNILITVFIILVLVRWLWGPYAYITYRNRFRAANWKVSEWYVRFMIPIVFKGLLEIPIYTIIIYHIYPVISIVRNKVLYQSRKIATY</sequence>
<feature type="transmembrane region" description="Helical" evidence="1">
    <location>
        <begin position="93"/>
        <end position="112"/>
    </location>
</feature>
<name>A0A2W7G8A9_9BACT</name>
<accession>A0A2W7G8A9</accession>
<organism evidence="2 3">
    <name type="scientific">Metamycoplasma auris</name>
    <dbReference type="NCBI Taxonomy" id="51363"/>
    <lineage>
        <taxon>Bacteria</taxon>
        <taxon>Bacillati</taxon>
        <taxon>Mycoplasmatota</taxon>
        <taxon>Mycoplasmoidales</taxon>
        <taxon>Metamycoplasmataceae</taxon>
        <taxon>Metamycoplasma</taxon>
    </lineage>
</organism>
<feature type="transmembrane region" description="Helical" evidence="1">
    <location>
        <begin position="60"/>
        <end position="81"/>
    </location>
</feature>
<keyword evidence="1" id="KW-1133">Transmembrane helix</keyword>
<gene>
    <name evidence="2" type="ORF">BCF89_10710</name>
</gene>
<keyword evidence="1" id="KW-0812">Transmembrane</keyword>
<feature type="transmembrane region" description="Helical" evidence="1">
    <location>
        <begin position="170"/>
        <end position="191"/>
    </location>
</feature>
<evidence type="ECO:0000313" key="3">
    <source>
        <dbReference type="Proteomes" id="UP000249646"/>
    </source>
</evidence>
<dbReference type="Pfam" id="PF07155">
    <property type="entry name" value="ECF-ribofla_trS"/>
    <property type="match status" value="1"/>
</dbReference>
<evidence type="ECO:0000256" key="1">
    <source>
        <dbReference type="SAM" id="Phobius"/>
    </source>
</evidence>
<dbReference type="RefSeq" id="WP_111518701.1">
    <property type="nucleotide sequence ID" value="NZ_QKUB01000007.1"/>
</dbReference>
<dbReference type="Gene3D" id="1.10.1760.20">
    <property type="match status" value="1"/>
</dbReference>
<comment type="caution">
    <text evidence="2">The sequence shown here is derived from an EMBL/GenBank/DDBJ whole genome shotgun (WGS) entry which is preliminary data.</text>
</comment>
<evidence type="ECO:0000313" key="2">
    <source>
        <dbReference type="EMBL" id="PZV99827.1"/>
    </source>
</evidence>
<feature type="transmembrane region" description="Helical" evidence="1">
    <location>
        <begin position="217"/>
        <end position="240"/>
    </location>
</feature>
<keyword evidence="3" id="KW-1185">Reference proteome</keyword>
<protein>
    <submittedName>
        <fullName evidence="2">Uncharacterized protein DUF3816</fullName>
    </submittedName>
</protein>
<reference evidence="2 3" key="1">
    <citation type="submission" date="2018-06" db="EMBL/GenBank/DDBJ databases">
        <title>Genomic Encyclopedia of Archaeal and Bacterial Type Strains, Phase II (KMG-II): from individual species to whole genera.</title>
        <authorList>
            <person name="Goeker M."/>
        </authorList>
    </citation>
    <scope>NUCLEOTIDE SEQUENCE [LARGE SCALE GENOMIC DNA]</scope>
    <source>
        <strain evidence="2 3">ATCC 51348</strain>
    </source>
</reference>
<dbReference type="InterPro" id="IPR009825">
    <property type="entry name" value="ECF_substrate-spec-like"/>
</dbReference>
<dbReference type="EMBL" id="QKUB01000007">
    <property type="protein sequence ID" value="PZV99827.1"/>
    <property type="molecule type" value="Genomic_DNA"/>
</dbReference>
<keyword evidence="1" id="KW-0472">Membrane</keyword>
<dbReference type="OrthoDB" id="397703at2"/>
<dbReference type="AlphaFoldDB" id="A0A2W7G8A9"/>
<feature type="transmembrane region" description="Helical" evidence="1">
    <location>
        <begin position="132"/>
        <end position="158"/>
    </location>
</feature>